<evidence type="ECO:0000313" key="3">
    <source>
        <dbReference type="Proteomes" id="UP000012313"/>
    </source>
</evidence>
<proteinExistence type="predicted"/>
<evidence type="ECO:0000256" key="1">
    <source>
        <dbReference type="SAM" id="MobiDB-lite"/>
    </source>
</evidence>
<comment type="caution">
    <text evidence="2">The sequence shown here is derived from an EMBL/GenBank/DDBJ whole genome shotgun (WGS) entry which is preliminary data.</text>
</comment>
<evidence type="ECO:0000313" key="2">
    <source>
        <dbReference type="EMBL" id="EMY77994.1"/>
    </source>
</evidence>
<dbReference type="AlphaFoldDB" id="N1WLH8"/>
<accession>N1WLH8</accession>
<name>N1WLH8_9LEPT</name>
<sequence>MEVVGVEATNARAPSVPESSDSSFLQSIPENRTIVKWIDTIIFFIQITPEYFRNFISDLLLKIPEFRLTKKKVYVHFGKYR</sequence>
<dbReference type="EMBL" id="AOHC02000026">
    <property type="protein sequence ID" value="EMY77994.1"/>
    <property type="molecule type" value="Genomic_DNA"/>
</dbReference>
<reference evidence="2" key="1">
    <citation type="submission" date="2013-03" db="EMBL/GenBank/DDBJ databases">
        <authorList>
            <person name="Harkins D.M."/>
            <person name="Durkin A.S."/>
            <person name="Brinkac L.M."/>
            <person name="Haft D.H."/>
            <person name="Selengut J.D."/>
            <person name="Sanka R."/>
            <person name="DePew J."/>
            <person name="Purushe J."/>
            <person name="Hartskeerl R.A."/>
            <person name="Ahmed A."/>
            <person name="van der Linden H."/>
            <person name="Goris M.G.A."/>
            <person name="Vinetz J.M."/>
            <person name="Sutton G.G."/>
            <person name="Nierman W.C."/>
            <person name="Fouts D.E."/>
        </authorList>
    </citation>
    <scope>NUCLEOTIDE SEQUENCE [LARGE SCALE GENOMIC DNA]</scope>
    <source>
        <strain evidence="2">ICFT</strain>
    </source>
</reference>
<gene>
    <name evidence="2" type="ORF">LEP1GSC060_1741</name>
</gene>
<dbReference type="Proteomes" id="UP000012313">
    <property type="component" value="Unassembled WGS sequence"/>
</dbReference>
<feature type="region of interest" description="Disordered" evidence="1">
    <location>
        <begin position="1"/>
        <end position="24"/>
    </location>
</feature>
<organism evidence="2 3">
    <name type="scientific">Leptospira weilii serovar Ranarum str. ICFT</name>
    <dbReference type="NCBI Taxonomy" id="1218598"/>
    <lineage>
        <taxon>Bacteria</taxon>
        <taxon>Pseudomonadati</taxon>
        <taxon>Spirochaetota</taxon>
        <taxon>Spirochaetia</taxon>
        <taxon>Leptospirales</taxon>
        <taxon>Leptospiraceae</taxon>
        <taxon>Leptospira</taxon>
    </lineage>
</organism>
<keyword evidence="3" id="KW-1185">Reference proteome</keyword>
<protein>
    <submittedName>
        <fullName evidence="2">Uncharacterized protein</fullName>
    </submittedName>
</protein>